<feature type="compositionally biased region" description="Basic and acidic residues" evidence="1">
    <location>
        <begin position="1"/>
        <end position="14"/>
    </location>
</feature>
<dbReference type="GO" id="GO:0016301">
    <property type="term" value="F:kinase activity"/>
    <property type="evidence" value="ECO:0007669"/>
    <property type="project" value="UniProtKB-KW"/>
</dbReference>
<evidence type="ECO:0000256" key="1">
    <source>
        <dbReference type="SAM" id="MobiDB-lite"/>
    </source>
</evidence>
<accession>A0A850C1Q5</accession>
<gene>
    <name evidence="2" type="ORF">HOQ43_01185</name>
</gene>
<evidence type="ECO:0000313" key="3">
    <source>
        <dbReference type="Proteomes" id="UP000574690"/>
    </source>
</evidence>
<keyword evidence="2" id="KW-0418">Kinase</keyword>
<dbReference type="Proteomes" id="UP000574690">
    <property type="component" value="Unassembled WGS sequence"/>
</dbReference>
<dbReference type="EMBL" id="JABFXE010000048">
    <property type="protein sequence ID" value="NUQ87068.1"/>
    <property type="molecule type" value="Genomic_DNA"/>
</dbReference>
<proteinExistence type="predicted"/>
<comment type="caution">
    <text evidence="2">The sequence shown here is derived from an EMBL/GenBank/DDBJ whole genome shotgun (WGS) entry which is preliminary data.</text>
</comment>
<protein>
    <submittedName>
        <fullName evidence="2">Polyphosphate kinase 2</fullName>
    </submittedName>
</protein>
<name>A0A850C1Q5_9ACTN</name>
<evidence type="ECO:0000313" key="2">
    <source>
        <dbReference type="EMBL" id="NUQ87068.1"/>
    </source>
</evidence>
<reference evidence="2 3" key="1">
    <citation type="submission" date="2020-05" db="EMBL/GenBank/DDBJ databases">
        <title>DNA-SIP metagenomic assembled genomes.</title>
        <authorList>
            <person name="Yu J."/>
        </authorList>
    </citation>
    <scope>NUCLEOTIDE SEQUENCE [LARGE SCALE GENOMIC DNA]</scope>
    <source>
        <strain evidence="2">Bin5.27</strain>
    </source>
</reference>
<dbReference type="AlphaFoldDB" id="A0A850C1Q5"/>
<feature type="region of interest" description="Disordered" evidence="1">
    <location>
        <begin position="1"/>
        <end position="23"/>
    </location>
</feature>
<keyword evidence="2" id="KW-0808">Transferase</keyword>
<sequence length="37" mass="4128">VPERPAPRGYERPPQENQNYVPDHAARALAIAKGDRS</sequence>
<feature type="non-terminal residue" evidence="2">
    <location>
        <position position="1"/>
    </location>
</feature>
<organism evidence="2 3">
    <name type="scientific">Glycomyces artemisiae</name>
    <dbReference type="NCBI Taxonomy" id="1076443"/>
    <lineage>
        <taxon>Bacteria</taxon>
        <taxon>Bacillati</taxon>
        <taxon>Actinomycetota</taxon>
        <taxon>Actinomycetes</taxon>
        <taxon>Glycomycetales</taxon>
        <taxon>Glycomycetaceae</taxon>
        <taxon>Glycomyces</taxon>
    </lineage>
</organism>